<dbReference type="Proteomes" id="UP000546642">
    <property type="component" value="Unassembled WGS sequence"/>
</dbReference>
<keyword evidence="3" id="KW-1185">Reference proteome</keyword>
<gene>
    <name evidence="2" type="ORF">HNR23_001538</name>
</gene>
<dbReference type="EMBL" id="JACHDS010000001">
    <property type="protein sequence ID" value="MBB6171478.1"/>
    <property type="molecule type" value="Genomic_DNA"/>
</dbReference>
<feature type="compositionally biased region" description="Low complexity" evidence="1">
    <location>
        <begin position="21"/>
        <end position="40"/>
    </location>
</feature>
<evidence type="ECO:0000313" key="3">
    <source>
        <dbReference type="Proteomes" id="UP000546642"/>
    </source>
</evidence>
<sequence length="61" mass="6094">MTEGKNLQDFTIPAAGGAGGPLARARPGGGAAPDRPAGAGQRVRDHVPTGPEDVTDVFQLA</sequence>
<dbReference type="AlphaFoldDB" id="A0A7W9YG19"/>
<organism evidence="2 3">
    <name type="scientific">Nocardiopsis mwathae</name>
    <dbReference type="NCBI Taxonomy" id="1472723"/>
    <lineage>
        <taxon>Bacteria</taxon>
        <taxon>Bacillati</taxon>
        <taxon>Actinomycetota</taxon>
        <taxon>Actinomycetes</taxon>
        <taxon>Streptosporangiales</taxon>
        <taxon>Nocardiopsidaceae</taxon>
        <taxon>Nocardiopsis</taxon>
    </lineage>
</organism>
<proteinExistence type="predicted"/>
<comment type="caution">
    <text evidence="2">The sequence shown here is derived from an EMBL/GenBank/DDBJ whole genome shotgun (WGS) entry which is preliminary data.</text>
</comment>
<evidence type="ECO:0000313" key="2">
    <source>
        <dbReference type="EMBL" id="MBB6171478.1"/>
    </source>
</evidence>
<accession>A0A7W9YG19</accession>
<evidence type="ECO:0000256" key="1">
    <source>
        <dbReference type="SAM" id="MobiDB-lite"/>
    </source>
</evidence>
<reference evidence="2 3" key="1">
    <citation type="submission" date="2020-08" db="EMBL/GenBank/DDBJ databases">
        <title>Sequencing the genomes of 1000 actinobacteria strains.</title>
        <authorList>
            <person name="Klenk H.-P."/>
        </authorList>
    </citation>
    <scope>NUCLEOTIDE SEQUENCE [LARGE SCALE GENOMIC DNA]</scope>
    <source>
        <strain evidence="2 3">DSM 46659</strain>
    </source>
</reference>
<feature type="region of interest" description="Disordered" evidence="1">
    <location>
        <begin position="1"/>
        <end position="61"/>
    </location>
</feature>
<protein>
    <submittedName>
        <fullName evidence="2">Uncharacterized protein</fullName>
    </submittedName>
</protein>
<name>A0A7W9YG19_9ACTN</name>